<dbReference type="Pfam" id="PF20181">
    <property type="entry name" value="DUF6544"/>
    <property type="match status" value="1"/>
</dbReference>
<gene>
    <name evidence="1" type="ORF">HSACCH_02215</name>
</gene>
<evidence type="ECO:0000313" key="2">
    <source>
        <dbReference type="Proteomes" id="UP000012063"/>
    </source>
</evidence>
<reference evidence="2" key="1">
    <citation type="journal article" date="2013" name="Genome Announc.">
        <title>Genome Sequence of Halanaerobium saccharolyticum subsp. saccharolyticum Strain DSM 6643T, a Halophilic Hydrogen-Producing Bacterium.</title>
        <authorList>
            <person name="Kivisto A."/>
            <person name="Larjo A."/>
            <person name="Ciranna A."/>
            <person name="Santala V."/>
            <person name="Roos C."/>
            <person name="Karp M."/>
        </authorList>
    </citation>
    <scope>NUCLEOTIDE SEQUENCE [LARGE SCALE GENOMIC DNA]</scope>
    <source>
        <strain evidence="2">DSM 6643</strain>
    </source>
</reference>
<protein>
    <submittedName>
        <fullName evidence="1">Uncharacterized protein</fullName>
    </submittedName>
</protein>
<keyword evidence="2" id="KW-1185">Reference proteome</keyword>
<dbReference type="Proteomes" id="UP000012063">
    <property type="component" value="Unassembled WGS sequence"/>
</dbReference>
<accession>M5EGS6</accession>
<name>M5EGS6_9FIRM</name>
<dbReference type="InParanoid" id="M5EGS6"/>
<dbReference type="STRING" id="1293054.HSACCH_02215"/>
<sequence length="180" mass="21066">MHDFKMKSAYNLRTGEFVSEWVIEENKIIFNKLREVLLGDKRVYEFKKMGAKDQKSVYGDQAELFLKSRMIIDAVYFPYYYLGSSNINLAVMSGNRTLVKLNRVSNSIDFIFEFNEDKTLNSISSSQFLFGEDKVSLKAIYENYIDINNFKVPASIIVEIESNFDKYILYEAKIDNINYK</sequence>
<proteinExistence type="predicted"/>
<dbReference type="EMBL" id="CAUI01000023">
    <property type="protein sequence ID" value="CCU80668.1"/>
    <property type="molecule type" value="Genomic_DNA"/>
</dbReference>
<evidence type="ECO:0000313" key="1">
    <source>
        <dbReference type="EMBL" id="CCU80668.1"/>
    </source>
</evidence>
<organism evidence="1 2">
    <name type="scientific">Halanaerobium saccharolyticum subsp. saccharolyticum DSM 6643</name>
    <dbReference type="NCBI Taxonomy" id="1293054"/>
    <lineage>
        <taxon>Bacteria</taxon>
        <taxon>Bacillati</taxon>
        <taxon>Bacillota</taxon>
        <taxon>Clostridia</taxon>
        <taxon>Halanaerobiales</taxon>
        <taxon>Halanaerobiaceae</taxon>
        <taxon>Halanaerobium</taxon>
    </lineage>
</organism>
<comment type="caution">
    <text evidence="1">The sequence shown here is derived from an EMBL/GenBank/DDBJ whole genome shotgun (WGS) entry which is preliminary data.</text>
</comment>
<dbReference type="InterPro" id="IPR046674">
    <property type="entry name" value="DUF6544"/>
</dbReference>
<dbReference type="AlphaFoldDB" id="M5EGS6"/>